<gene>
    <name evidence="2" type="ORF">RFULGI_LOCUS8730</name>
</gene>
<name>A0A9N9DZ02_9GLOM</name>
<dbReference type="Proteomes" id="UP000789396">
    <property type="component" value="Unassembled WGS sequence"/>
</dbReference>
<evidence type="ECO:0000256" key="1">
    <source>
        <dbReference type="SAM" id="MobiDB-lite"/>
    </source>
</evidence>
<sequence>CISNDSDNNQLGHLPLIRIELYCEKTFETWEEYQETLEHYAQGGDAANLLQYFEKEHAKNPDWYVQSWIDPETNRLQGVQPGKFMIDADLGLENNLTLEVVNNGPIEFEYDFQQIRFNELFERVDYSLIAEVWEVQSIEYKLYVGQNSEKAYFHISLIPKYAMINDEPFVRGKSLEDNSSTSSLPSFLDVVNSWSTMLIEPPLQTTAKAIGCKQSIKGSLLGLAHKYVKLVNYDDLNDSDILMKIFKEWIHTHEEGQCNKQTIEQNNQVIKSDQDTETTQLDIQNPLKHIGKGCPPKRQIKSAIEQSKKSKHSADTSSCASCQCSICKSKEYDK</sequence>
<dbReference type="EMBL" id="CAJVPZ010014483">
    <property type="protein sequence ID" value="CAG8657969.1"/>
    <property type="molecule type" value="Genomic_DNA"/>
</dbReference>
<comment type="caution">
    <text evidence="2">The sequence shown here is derived from an EMBL/GenBank/DDBJ whole genome shotgun (WGS) entry which is preliminary data.</text>
</comment>
<evidence type="ECO:0000313" key="2">
    <source>
        <dbReference type="EMBL" id="CAG8657969.1"/>
    </source>
</evidence>
<evidence type="ECO:0000313" key="3">
    <source>
        <dbReference type="Proteomes" id="UP000789396"/>
    </source>
</evidence>
<organism evidence="2 3">
    <name type="scientific">Racocetra fulgida</name>
    <dbReference type="NCBI Taxonomy" id="60492"/>
    <lineage>
        <taxon>Eukaryota</taxon>
        <taxon>Fungi</taxon>
        <taxon>Fungi incertae sedis</taxon>
        <taxon>Mucoromycota</taxon>
        <taxon>Glomeromycotina</taxon>
        <taxon>Glomeromycetes</taxon>
        <taxon>Diversisporales</taxon>
        <taxon>Gigasporaceae</taxon>
        <taxon>Racocetra</taxon>
    </lineage>
</organism>
<accession>A0A9N9DZ02</accession>
<reference evidence="2" key="1">
    <citation type="submission" date="2021-06" db="EMBL/GenBank/DDBJ databases">
        <authorList>
            <person name="Kallberg Y."/>
            <person name="Tangrot J."/>
            <person name="Rosling A."/>
        </authorList>
    </citation>
    <scope>NUCLEOTIDE SEQUENCE</scope>
    <source>
        <strain evidence="2">IN212</strain>
    </source>
</reference>
<proteinExistence type="predicted"/>
<feature type="region of interest" description="Disordered" evidence="1">
    <location>
        <begin position="287"/>
        <end position="322"/>
    </location>
</feature>
<dbReference type="AlphaFoldDB" id="A0A9N9DZ02"/>
<protein>
    <submittedName>
        <fullName evidence="2">142_t:CDS:1</fullName>
    </submittedName>
</protein>
<feature type="non-terminal residue" evidence="2">
    <location>
        <position position="1"/>
    </location>
</feature>
<keyword evidence="3" id="KW-1185">Reference proteome</keyword>